<protein>
    <submittedName>
        <fullName evidence="1">Uncharacterized protein</fullName>
    </submittedName>
</protein>
<keyword evidence="2" id="KW-1185">Reference proteome</keyword>
<dbReference type="EMBL" id="ON529857">
    <property type="protein sequence ID" value="USN15454.1"/>
    <property type="molecule type" value="Genomic_DNA"/>
</dbReference>
<gene>
    <name evidence="1" type="ORF">KIKIMORA_03120</name>
</gene>
<sequence length="44" mass="4580">MVSTYSTPPRRRLALLAILMGAGLLLMQCGGGAPVTAPAYLEAF</sequence>
<evidence type="ECO:0000313" key="1">
    <source>
        <dbReference type="EMBL" id="USN15454.1"/>
    </source>
</evidence>
<organism evidence="1 2">
    <name type="scientific">Brevundimonas phage vB_BpoS-Kikimora</name>
    <dbReference type="NCBI Taxonomy" id="2948601"/>
    <lineage>
        <taxon>Viruses</taxon>
        <taxon>Duplodnaviria</taxon>
        <taxon>Heunggongvirae</taxon>
        <taxon>Uroviricota</taxon>
        <taxon>Caudoviricetes</taxon>
        <taxon>Jeanschmidtviridae</taxon>
        <taxon>Kikimoravirus</taxon>
        <taxon>Kikimoravirus kikimora</taxon>
    </lineage>
</organism>
<evidence type="ECO:0000313" key="2">
    <source>
        <dbReference type="Proteomes" id="UP001056576"/>
    </source>
</evidence>
<proteinExistence type="predicted"/>
<accession>A0A9E7MSV6</accession>
<name>A0A9E7MSV6_9CAUD</name>
<dbReference type="Proteomes" id="UP001056576">
    <property type="component" value="Segment"/>
</dbReference>
<reference evidence="1 2" key="1">
    <citation type="submission" date="2022-05" db="EMBL/GenBank/DDBJ databases">
        <authorList>
            <person name="Friedrich I."/>
            <person name="Poehlein A."/>
            <person name="Schneider D."/>
            <person name="Hertel R."/>
            <person name="Daniel R."/>
        </authorList>
    </citation>
    <scope>NUCLEOTIDE SEQUENCE [LARGE SCALE GENOMIC DNA]</scope>
</reference>